<dbReference type="Gene3D" id="2.60.120.920">
    <property type="match status" value="1"/>
</dbReference>
<dbReference type="InterPro" id="IPR003879">
    <property type="entry name" value="Butyrophylin_SPRY"/>
</dbReference>
<evidence type="ECO:0000256" key="4">
    <source>
        <dbReference type="PROSITE-ProRule" id="PRU00024"/>
    </source>
</evidence>
<dbReference type="Pfam" id="PF13765">
    <property type="entry name" value="PRY"/>
    <property type="match status" value="1"/>
</dbReference>
<dbReference type="SUPFAM" id="SSF57845">
    <property type="entry name" value="B-box zinc-binding domain"/>
    <property type="match status" value="1"/>
</dbReference>
<comment type="caution">
    <text evidence="8">The sequence shown here is derived from an EMBL/GenBank/DDBJ whole genome shotgun (WGS) entry which is preliminary data.</text>
</comment>
<proteinExistence type="predicted"/>
<dbReference type="Gene3D" id="3.30.160.60">
    <property type="entry name" value="Classic Zinc Finger"/>
    <property type="match status" value="1"/>
</dbReference>
<organism evidence="8 9">
    <name type="scientific">Alosa alosa</name>
    <name type="common">allis shad</name>
    <dbReference type="NCBI Taxonomy" id="278164"/>
    <lineage>
        <taxon>Eukaryota</taxon>
        <taxon>Metazoa</taxon>
        <taxon>Chordata</taxon>
        <taxon>Craniata</taxon>
        <taxon>Vertebrata</taxon>
        <taxon>Euteleostomi</taxon>
        <taxon>Actinopterygii</taxon>
        <taxon>Neopterygii</taxon>
        <taxon>Teleostei</taxon>
        <taxon>Clupei</taxon>
        <taxon>Clupeiformes</taxon>
        <taxon>Clupeoidei</taxon>
        <taxon>Clupeidae</taxon>
        <taxon>Alosa</taxon>
    </lineage>
</organism>
<dbReference type="SUPFAM" id="SSF57850">
    <property type="entry name" value="RING/U-box"/>
    <property type="match status" value="1"/>
</dbReference>
<dbReference type="PROSITE" id="PS50188">
    <property type="entry name" value="B302_SPRY"/>
    <property type="match status" value="1"/>
</dbReference>
<dbReference type="SMART" id="SM00589">
    <property type="entry name" value="PRY"/>
    <property type="match status" value="1"/>
</dbReference>
<evidence type="ECO:0000259" key="5">
    <source>
        <dbReference type="PROSITE" id="PS50089"/>
    </source>
</evidence>
<dbReference type="SUPFAM" id="SSF49899">
    <property type="entry name" value="Concanavalin A-like lectins/glucanases"/>
    <property type="match status" value="1"/>
</dbReference>
<dbReference type="InterPro" id="IPR027370">
    <property type="entry name" value="Znf-RING_euk"/>
</dbReference>
<evidence type="ECO:0000259" key="6">
    <source>
        <dbReference type="PROSITE" id="PS50119"/>
    </source>
</evidence>
<dbReference type="InterPro" id="IPR006574">
    <property type="entry name" value="PRY"/>
</dbReference>
<name>A0AAV6GJH9_9TELE</name>
<dbReference type="PRINTS" id="PR01407">
    <property type="entry name" value="BUTYPHLNCDUF"/>
</dbReference>
<dbReference type="InterPro" id="IPR043136">
    <property type="entry name" value="B30.2/SPRY_sf"/>
</dbReference>
<feature type="domain" description="B30.2/SPRY" evidence="7">
    <location>
        <begin position="239"/>
        <end position="431"/>
    </location>
</feature>
<gene>
    <name evidence="8" type="ORF">AALO_G00157660</name>
</gene>
<keyword evidence="1" id="KW-0479">Metal-binding</keyword>
<dbReference type="PANTHER" id="PTHR24103">
    <property type="entry name" value="E3 UBIQUITIN-PROTEIN LIGASE TRIM"/>
    <property type="match status" value="1"/>
</dbReference>
<evidence type="ECO:0000256" key="1">
    <source>
        <dbReference type="ARBA" id="ARBA00022723"/>
    </source>
</evidence>
<dbReference type="Pfam" id="PF13445">
    <property type="entry name" value="zf-RING_UBOX"/>
    <property type="match status" value="1"/>
</dbReference>
<dbReference type="InterPro" id="IPR017907">
    <property type="entry name" value="Znf_RING_CS"/>
</dbReference>
<dbReference type="PROSITE" id="PS50119">
    <property type="entry name" value="ZF_BBOX"/>
    <property type="match status" value="1"/>
</dbReference>
<dbReference type="InterPro" id="IPR001870">
    <property type="entry name" value="B30.2/SPRY"/>
</dbReference>
<dbReference type="InterPro" id="IPR013083">
    <property type="entry name" value="Znf_RING/FYVE/PHD"/>
</dbReference>
<dbReference type="InterPro" id="IPR000315">
    <property type="entry name" value="Znf_B-box"/>
</dbReference>
<dbReference type="Pfam" id="PF00643">
    <property type="entry name" value="zf-B_box"/>
    <property type="match status" value="1"/>
</dbReference>
<dbReference type="SMART" id="SM00336">
    <property type="entry name" value="BBOX"/>
    <property type="match status" value="1"/>
</dbReference>
<evidence type="ECO:0000259" key="7">
    <source>
        <dbReference type="PROSITE" id="PS50188"/>
    </source>
</evidence>
<keyword evidence="9" id="KW-1185">Reference proteome</keyword>
<evidence type="ECO:0000313" key="8">
    <source>
        <dbReference type="EMBL" id="KAG5273961.1"/>
    </source>
</evidence>
<keyword evidence="3" id="KW-0862">Zinc</keyword>
<feature type="domain" description="RING-type" evidence="5">
    <location>
        <begin position="14"/>
        <end position="54"/>
    </location>
</feature>
<sequence>MDLQSSLLEQNLSCPVCRDIFQDPVFLLCSHSFCRLCLQLSWKEKDTQECPVCRGSISMKQLPSNLVLKTLCEDYLQERSQQLTAADAEVLCRLHGERLKLFCLEDKELVCLVCRDSKKHTDHKFCPIDEAAQDLKCQARHTELQIKGQFQVLYQFLHDEEMARITALREEEEEKSYMMMKNIQELSYLSETIHAMEMEMKLPDVPFLQNYSSIMQRAQSTLQDPGEVSAKLINVASHLSNLNFSVWEKMQGIIEYAPVTLDPNTAHPCLSLSDDLTSLQLCTEIRQLPDNPERFDGYTSVLASEGFTSGTHSWEVEVGDCPTWALGVVSESECKNREQLSKFGLWYIGCANGKYGKGYSTELLTPLTVNQEPQRIRVQLEWDRGRVSFSDADTGGLLHSFTHTFTETVYPYFCNVSSVQPLRILTLKPSVNL</sequence>
<feature type="domain" description="B box-type" evidence="6">
    <location>
        <begin position="87"/>
        <end position="128"/>
    </location>
</feature>
<dbReference type="AlphaFoldDB" id="A0AAV6GJH9"/>
<dbReference type="EMBL" id="JADWDJ010000011">
    <property type="protein sequence ID" value="KAG5273961.1"/>
    <property type="molecule type" value="Genomic_DNA"/>
</dbReference>
<dbReference type="InterPro" id="IPR001841">
    <property type="entry name" value="Znf_RING"/>
</dbReference>
<evidence type="ECO:0000256" key="2">
    <source>
        <dbReference type="ARBA" id="ARBA00022771"/>
    </source>
</evidence>
<protein>
    <submittedName>
        <fullName evidence="8">Uncharacterized protein</fullName>
    </submittedName>
</protein>
<dbReference type="SMART" id="SM00184">
    <property type="entry name" value="RING"/>
    <property type="match status" value="1"/>
</dbReference>
<dbReference type="Pfam" id="PF00622">
    <property type="entry name" value="SPRY"/>
    <property type="match status" value="1"/>
</dbReference>
<dbReference type="GO" id="GO:0008270">
    <property type="term" value="F:zinc ion binding"/>
    <property type="evidence" value="ECO:0007669"/>
    <property type="project" value="UniProtKB-KW"/>
</dbReference>
<keyword evidence="2 4" id="KW-0863">Zinc-finger</keyword>
<dbReference type="SMART" id="SM00449">
    <property type="entry name" value="SPRY"/>
    <property type="match status" value="1"/>
</dbReference>
<dbReference type="PROSITE" id="PS00518">
    <property type="entry name" value="ZF_RING_1"/>
    <property type="match status" value="1"/>
</dbReference>
<dbReference type="Proteomes" id="UP000823561">
    <property type="component" value="Chromosome 11"/>
</dbReference>
<accession>A0AAV6GJH9</accession>
<dbReference type="InterPro" id="IPR003877">
    <property type="entry name" value="SPRY_dom"/>
</dbReference>
<evidence type="ECO:0000313" key="9">
    <source>
        <dbReference type="Proteomes" id="UP000823561"/>
    </source>
</evidence>
<dbReference type="Gene3D" id="3.30.40.10">
    <property type="entry name" value="Zinc/RING finger domain, C3HC4 (zinc finger)"/>
    <property type="match status" value="1"/>
</dbReference>
<dbReference type="InterPro" id="IPR050143">
    <property type="entry name" value="TRIM/RBCC"/>
</dbReference>
<dbReference type="CDD" id="cd12893">
    <property type="entry name" value="SPRY_PRY_TRIM35"/>
    <property type="match status" value="1"/>
</dbReference>
<dbReference type="PROSITE" id="PS50089">
    <property type="entry name" value="ZF_RING_2"/>
    <property type="match status" value="1"/>
</dbReference>
<reference evidence="8" key="1">
    <citation type="submission" date="2020-10" db="EMBL/GenBank/DDBJ databases">
        <title>Chromosome-scale genome assembly of the Allis shad, Alosa alosa.</title>
        <authorList>
            <person name="Margot Z."/>
            <person name="Christophe K."/>
            <person name="Cabau C."/>
            <person name="Louis A."/>
            <person name="Berthelot C."/>
            <person name="Parey E."/>
            <person name="Roest Crollius H."/>
            <person name="Montfort J."/>
            <person name="Robinson-Rechavi M."/>
            <person name="Bucao C."/>
            <person name="Bouchez O."/>
            <person name="Gislard M."/>
            <person name="Lluch J."/>
            <person name="Milhes M."/>
            <person name="Lampietro C."/>
            <person name="Lopez Roques C."/>
            <person name="Donnadieu C."/>
            <person name="Braasch I."/>
            <person name="Desvignes T."/>
            <person name="Postlethwait J."/>
            <person name="Bobe J."/>
            <person name="Guiguen Y."/>
        </authorList>
    </citation>
    <scope>NUCLEOTIDE SEQUENCE</scope>
    <source>
        <strain evidence="8">M-15738</strain>
        <tissue evidence="8">Blood</tissue>
    </source>
</reference>
<evidence type="ECO:0000256" key="3">
    <source>
        <dbReference type="ARBA" id="ARBA00022833"/>
    </source>
</evidence>
<dbReference type="InterPro" id="IPR013320">
    <property type="entry name" value="ConA-like_dom_sf"/>
</dbReference>